<evidence type="ECO:0000256" key="3">
    <source>
        <dbReference type="ARBA" id="ARBA00023163"/>
    </source>
</evidence>
<evidence type="ECO:0000259" key="4">
    <source>
        <dbReference type="PROSITE" id="PS50042"/>
    </source>
</evidence>
<keyword evidence="7" id="KW-1185">Reference proteome</keyword>
<dbReference type="SMART" id="SM00100">
    <property type="entry name" value="cNMP"/>
    <property type="match status" value="1"/>
</dbReference>
<accession>A0ABN7ZN96</accession>
<keyword evidence="3" id="KW-0804">Transcription</keyword>
<feature type="domain" description="Cyclic nucleotide-binding" evidence="4">
    <location>
        <begin position="22"/>
        <end position="142"/>
    </location>
</feature>
<dbReference type="EMBL" id="CAJZAF010000053">
    <property type="protein sequence ID" value="CAG9186698.1"/>
    <property type="molecule type" value="Genomic_DNA"/>
</dbReference>
<dbReference type="PROSITE" id="PS51063">
    <property type="entry name" value="HTH_CRP_2"/>
    <property type="match status" value="1"/>
</dbReference>
<feature type="domain" description="HTH crp-type" evidence="5">
    <location>
        <begin position="156"/>
        <end position="229"/>
    </location>
</feature>
<name>A0ABN7ZN96_9BURK</name>
<dbReference type="SUPFAM" id="SSF46785">
    <property type="entry name" value="Winged helix' DNA-binding domain"/>
    <property type="match status" value="1"/>
</dbReference>
<dbReference type="PANTHER" id="PTHR24567">
    <property type="entry name" value="CRP FAMILY TRANSCRIPTIONAL REGULATORY PROTEIN"/>
    <property type="match status" value="1"/>
</dbReference>
<dbReference type="Pfam" id="PF13545">
    <property type="entry name" value="HTH_Crp_2"/>
    <property type="match status" value="1"/>
</dbReference>
<dbReference type="SMART" id="SM00419">
    <property type="entry name" value="HTH_CRP"/>
    <property type="match status" value="1"/>
</dbReference>
<organism evidence="6 7">
    <name type="scientific">Cupriavidus pinatubonensis</name>
    <dbReference type="NCBI Taxonomy" id="248026"/>
    <lineage>
        <taxon>Bacteria</taxon>
        <taxon>Pseudomonadati</taxon>
        <taxon>Pseudomonadota</taxon>
        <taxon>Betaproteobacteria</taxon>
        <taxon>Burkholderiales</taxon>
        <taxon>Burkholderiaceae</taxon>
        <taxon>Cupriavidus</taxon>
    </lineage>
</organism>
<dbReference type="Gene3D" id="2.60.120.10">
    <property type="entry name" value="Jelly Rolls"/>
    <property type="match status" value="1"/>
</dbReference>
<evidence type="ECO:0000259" key="5">
    <source>
        <dbReference type="PROSITE" id="PS51063"/>
    </source>
</evidence>
<dbReference type="InterPro" id="IPR050397">
    <property type="entry name" value="Env_Response_Regulators"/>
</dbReference>
<dbReference type="Gene3D" id="1.10.10.10">
    <property type="entry name" value="Winged helix-like DNA-binding domain superfamily/Winged helix DNA-binding domain"/>
    <property type="match status" value="1"/>
</dbReference>
<evidence type="ECO:0000256" key="1">
    <source>
        <dbReference type="ARBA" id="ARBA00023015"/>
    </source>
</evidence>
<reference evidence="6 7" key="1">
    <citation type="submission" date="2021-08" db="EMBL/GenBank/DDBJ databases">
        <authorList>
            <person name="Peeters C."/>
        </authorList>
    </citation>
    <scope>NUCLEOTIDE SEQUENCE [LARGE SCALE GENOMIC DNA]</scope>
    <source>
        <strain evidence="6 7">LMG 23994</strain>
    </source>
</reference>
<dbReference type="Pfam" id="PF00027">
    <property type="entry name" value="cNMP_binding"/>
    <property type="match status" value="1"/>
</dbReference>
<dbReference type="InterPro" id="IPR036388">
    <property type="entry name" value="WH-like_DNA-bd_sf"/>
</dbReference>
<keyword evidence="2" id="KW-0238">DNA-binding</keyword>
<dbReference type="Proteomes" id="UP000701702">
    <property type="component" value="Unassembled WGS sequence"/>
</dbReference>
<protein>
    <submittedName>
        <fullName evidence="6">HTH-type transcriptional regulator Cmr</fullName>
    </submittedName>
</protein>
<dbReference type="RefSeq" id="WP_318036404.1">
    <property type="nucleotide sequence ID" value="NZ_CAJZAF010000053.1"/>
</dbReference>
<dbReference type="PROSITE" id="PS50042">
    <property type="entry name" value="CNMP_BINDING_3"/>
    <property type="match status" value="1"/>
</dbReference>
<gene>
    <name evidence="6" type="primary">cmr</name>
    <name evidence="6" type="ORF">LMG23994_06337</name>
</gene>
<evidence type="ECO:0000313" key="6">
    <source>
        <dbReference type="EMBL" id="CAG9186698.1"/>
    </source>
</evidence>
<dbReference type="SUPFAM" id="SSF51206">
    <property type="entry name" value="cAMP-binding domain-like"/>
    <property type="match status" value="1"/>
</dbReference>
<proteinExistence type="predicted"/>
<dbReference type="InterPro" id="IPR014710">
    <property type="entry name" value="RmlC-like_jellyroll"/>
</dbReference>
<keyword evidence="1" id="KW-0805">Transcription regulation</keyword>
<comment type="caution">
    <text evidence="6">The sequence shown here is derived from an EMBL/GenBank/DDBJ whole genome shotgun (WGS) entry which is preliminary data.</text>
</comment>
<dbReference type="InterPro" id="IPR000595">
    <property type="entry name" value="cNMP-bd_dom"/>
</dbReference>
<evidence type="ECO:0000256" key="2">
    <source>
        <dbReference type="ARBA" id="ARBA00023125"/>
    </source>
</evidence>
<dbReference type="InterPro" id="IPR012318">
    <property type="entry name" value="HTH_CRP"/>
</dbReference>
<evidence type="ECO:0000313" key="7">
    <source>
        <dbReference type="Proteomes" id="UP000701702"/>
    </source>
</evidence>
<dbReference type="PANTHER" id="PTHR24567:SF74">
    <property type="entry name" value="HTH-TYPE TRANSCRIPTIONAL REGULATOR ARCR"/>
    <property type="match status" value="1"/>
</dbReference>
<dbReference type="CDD" id="cd00038">
    <property type="entry name" value="CAP_ED"/>
    <property type="match status" value="1"/>
</dbReference>
<sequence>MTENKPASYGAMSESVLRQTAWFADCSAASLRDICASAHVRTLPRGTTLTRRGEAVSSLCVVIDGLLEVSTTTRSGKRHILGHLQSGQLMNLVPFIDEQGAIHDATAHTDAVVLLIGRDLFHRIVASEPALTHRFMRLLCLRSRMAYSRLADSATLTLRQRCASILLQLIEPYGAPDSHGVAISLKLSQEEFAFMVGCSRPMLNRELKMLEIEGAIRKTYSHYVVTNADLLQNIVEAG</sequence>
<dbReference type="InterPro" id="IPR036390">
    <property type="entry name" value="WH_DNA-bd_sf"/>
</dbReference>
<dbReference type="InterPro" id="IPR018490">
    <property type="entry name" value="cNMP-bd_dom_sf"/>
</dbReference>